<keyword evidence="2" id="KW-0812">Transmembrane</keyword>
<feature type="region of interest" description="Disordered" evidence="1">
    <location>
        <begin position="1"/>
        <end position="70"/>
    </location>
</feature>
<dbReference type="RefSeq" id="WP_176738531.1">
    <property type="nucleotide sequence ID" value="NZ_FMHW01000002.1"/>
</dbReference>
<feature type="transmembrane region" description="Helical" evidence="2">
    <location>
        <begin position="256"/>
        <end position="276"/>
    </location>
</feature>
<reference evidence="4" key="1">
    <citation type="submission" date="2016-06" db="EMBL/GenBank/DDBJ databases">
        <authorList>
            <person name="Varghese N."/>
            <person name="Submissions Spin"/>
        </authorList>
    </citation>
    <scope>NUCLEOTIDE SEQUENCE [LARGE SCALE GENOMIC DNA]</scope>
    <source>
        <strain evidence="4">DSM 43817</strain>
    </source>
</reference>
<evidence type="ECO:0000313" key="4">
    <source>
        <dbReference type="Proteomes" id="UP000198959"/>
    </source>
</evidence>
<name>A0A1C6T3Q8_9ACTN</name>
<feature type="compositionally biased region" description="Pro residues" evidence="1">
    <location>
        <begin position="19"/>
        <end position="28"/>
    </location>
</feature>
<evidence type="ECO:0000256" key="2">
    <source>
        <dbReference type="SAM" id="Phobius"/>
    </source>
</evidence>
<organism evidence="3 4">
    <name type="scientific">Micromonospora pallida</name>
    <dbReference type="NCBI Taxonomy" id="145854"/>
    <lineage>
        <taxon>Bacteria</taxon>
        <taxon>Bacillati</taxon>
        <taxon>Actinomycetota</taxon>
        <taxon>Actinomycetes</taxon>
        <taxon>Micromonosporales</taxon>
        <taxon>Micromonosporaceae</taxon>
        <taxon>Micromonospora</taxon>
    </lineage>
</organism>
<accession>A0A1C6T3Q8</accession>
<keyword evidence="2" id="KW-1133">Transmembrane helix</keyword>
<sequence length="277" mass="29035">MNTVTGRGAARDHEQAPARPQPPSPGPPEPRRVEVEPTTGAPVGVVPQRVPVRQYSDGQRPDLPGAGGDAGEFWLPIEEVHWDGTPIRAGQPSDDAHARSARARARRRPRPRVVRQRDPLPGLAGLLGLSLLVAFFAWVSAEPFWLAVGHGTTGTVVGDCTGSGLTQRCRGSFTAGADRFVAHGVRVTGLTADQRISAEPVPARMTGPAGRTAYADRGGTLHLRWLLGFGLVGACAAGIVRVTGTAGLPGRRARRWAVATAVGGPALVTLGFLVTAF</sequence>
<proteinExistence type="predicted"/>
<feature type="compositionally biased region" description="Low complexity" evidence="1">
    <location>
        <begin position="42"/>
        <end position="54"/>
    </location>
</feature>
<dbReference type="AlphaFoldDB" id="A0A1C6T3Q8"/>
<dbReference type="STRING" id="145854.GA0074692_4355"/>
<gene>
    <name evidence="3" type="ORF">GA0074692_4355</name>
</gene>
<feature type="transmembrane region" description="Helical" evidence="2">
    <location>
        <begin position="120"/>
        <end position="139"/>
    </location>
</feature>
<dbReference type="Proteomes" id="UP000198959">
    <property type="component" value="Unassembled WGS sequence"/>
</dbReference>
<evidence type="ECO:0000313" key="3">
    <source>
        <dbReference type="EMBL" id="SCL36450.1"/>
    </source>
</evidence>
<protein>
    <submittedName>
        <fullName evidence="3">Uncharacterized protein</fullName>
    </submittedName>
</protein>
<feature type="compositionally biased region" description="Basic residues" evidence="1">
    <location>
        <begin position="99"/>
        <end position="113"/>
    </location>
</feature>
<keyword evidence="4" id="KW-1185">Reference proteome</keyword>
<feature type="transmembrane region" description="Helical" evidence="2">
    <location>
        <begin position="225"/>
        <end position="244"/>
    </location>
</feature>
<keyword evidence="2" id="KW-0472">Membrane</keyword>
<feature type="region of interest" description="Disordered" evidence="1">
    <location>
        <begin position="84"/>
        <end position="113"/>
    </location>
</feature>
<evidence type="ECO:0000256" key="1">
    <source>
        <dbReference type="SAM" id="MobiDB-lite"/>
    </source>
</evidence>
<dbReference type="EMBL" id="FMHW01000002">
    <property type="protein sequence ID" value="SCL36450.1"/>
    <property type="molecule type" value="Genomic_DNA"/>
</dbReference>